<keyword evidence="7 10" id="KW-0067">ATP-binding</keyword>
<dbReference type="eggNOG" id="COG1866">
    <property type="taxonomic scope" value="Bacteria"/>
</dbReference>
<dbReference type="Gene3D" id="3.90.228.20">
    <property type="match status" value="1"/>
</dbReference>
<feature type="binding site" evidence="10">
    <location>
        <position position="281"/>
    </location>
    <ligand>
        <name>ATP</name>
        <dbReference type="ChEBI" id="CHEBI:30616"/>
    </ligand>
</feature>
<dbReference type="GO" id="GO:0004612">
    <property type="term" value="F:phosphoenolpyruvate carboxykinase (ATP) activity"/>
    <property type="evidence" value="ECO:0007669"/>
    <property type="project" value="UniProtKB-UniRule"/>
</dbReference>
<feature type="binding site" evidence="10">
    <location>
        <position position="216"/>
    </location>
    <ligand>
        <name>ATP</name>
        <dbReference type="ChEBI" id="CHEBI:30616"/>
    </ligand>
</feature>
<dbReference type="InterPro" id="IPR001272">
    <property type="entry name" value="PEP_carboxykinase_ATP"/>
</dbReference>
<keyword evidence="12" id="KW-1185">Reference proteome</keyword>
<keyword evidence="10" id="KW-0464">Manganese</keyword>
<evidence type="ECO:0000256" key="6">
    <source>
        <dbReference type="ARBA" id="ARBA00022793"/>
    </source>
</evidence>
<evidence type="ECO:0000256" key="10">
    <source>
        <dbReference type="HAMAP-Rule" id="MF_00453"/>
    </source>
</evidence>
<feature type="binding site" evidence="10">
    <location>
        <position position="191"/>
    </location>
    <ligand>
        <name>substrate</name>
    </ligand>
</feature>
<evidence type="ECO:0000256" key="7">
    <source>
        <dbReference type="ARBA" id="ARBA00022840"/>
    </source>
</evidence>
<comment type="subcellular location">
    <subcellularLocation>
        <location evidence="10">Cytoplasm</location>
    </subcellularLocation>
</comment>
<feature type="binding site" evidence="10">
    <location>
        <position position="318"/>
    </location>
    <ligand>
        <name>ATP</name>
        <dbReference type="ChEBI" id="CHEBI:30616"/>
    </ligand>
</feature>
<feature type="binding site" evidence="10">
    <location>
        <position position="197"/>
    </location>
    <ligand>
        <name>ATP</name>
        <dbReference type="ChEBI" id="CHEBI:30616"/>
    </ligand>
</feature>
<dbReference type="PANTHER" id="PTHR30031">
    <property type="entry name" value="PHOSPHOENOLPYRUVATE CARBOXYKINASE ATP"/>
    <property type="match status" value="1"/>
</dbReference>
<dbReference type="UniPathway" id="UPA00138"/>
<dbReference type="NCBIfam" id="NF006820">
    <property type="entry name" value="PRK09344.1-2"/>
    <property type="match status" value="1"/>
</dbReference>
<dbReference type="Gene3D" id="3.40.449.10">
    <property type="entry name" value="Phosphoenolpyruvate Carboxykinase, domain 1"/>
    <property type="match status" value="1"/>
</dbReference>
<comment type="similarity">
    <text evidence="2 10">Belongs to the phosphoenolpyruvate carboxykinase (ATP) family.</text>
</comment>
<dbReference type="EC" id="4.1.1.49" evidence="3 10"/>
<dbReference type="NCBIfam" id="TIGR00224">
    <property type="entry name" value="pckA"/>
    <property type="match status" value="1"/>
</dbReference>
<dbReference type="Gene3D" id="2.170.8.10">
    <property type="entry name" value="Phosphoenolpyruvate Carboxykinase, domain 2"/>
    <property type="match status" value="1"/>
</dbReference>
<dbReference type="AlphaFoldDB" id="U6B4E3"/>
<comment type="pathway">
    <text evidence="1 10">Carbohydrate biosynthesis; gluconeogenesis.</text>
</comment>
<dbReference type="HOGENOM" id="CLU_018247_0_1_5"/>
<keyword evidence="6 10" id="KW-0210">Decarboxylase</keyword>
<evidence type="ECO:0000256" key="8">
    <source>
        <dbReference type="ARBA" id="ARBA00023239"/>
    </source>
</evidence>
<keyword evidence="4 10" id="KW-0312">Gluconeogenesis</keyword>
<feature type="binding site" evidence="10">
    <location>
        <position position="197"/>
    </location>
    <ligand>
        <name>substrate</name>
    </ligand>
</feature>
<evidence type="ECO:0000313" key="11">
    <source>
        <dbReference type="EMBL" id="AHA27503.1"/>
    </source>
</evidence>
<dbReference type="GO" id="GO:0005524">
    <property type="term" value="F:ATP binding"/>
    <property type="evidence" value="ECO:0007669"/>
    <property type="project" value="UniProtKB-UniRule"/>
</dbReference>
<feature type="binding site" evidence="10">
    <location>
        <position position="443"/>
    </location>
    <ligand>
        <name>ATP</name>
        <dbReference type="ChEBI" id="CHEBI:30616"/>
    </ligand>
</feature>
<feature type="binding site" evidence="10">
    <location>
        <begin position="437"/>
        <end position="438"/>
    </location>
    <ligand>
        <name>ATP</name>
        <dbReference type="ChEBI" id="CHEBI:30616"/>
    </ligand>
</feature>
<dbReference type="NCBIfam" id="NF006821">
    <property type="entry name" value="PRK09344.1-3"/>
    <property type="match status" value="1"/>
</dbReference>
<dbReference type="SUPFAM" id="SSF53795">
    <property type="entry name" value="PEP carboxykinase-like"/>
    <property type="match status" value="1"/>
</dbReference>
<dbReference type="Proteomes" id="UP000017862">
    <property type="component" value="Chromosome"/>
</dbReference>
<keyword evidence="8 10" id="KW-0456">Lyase</keyword>
<evidence type="ECO:0000256" key="3">
    <source>
        <dbReference type="ARBA" id="ARBA00012363"/>
    </source>
</evidence>
<organism evidence="11 12">
    <name type="scientific">Candidatus Liberibacter americanus str. Sao Paulo</name>
    <dbReference type="NCBI Taxonomy" id="1261131"/>
    <lineage>
        <taxon>Bacteria</taxon>
        <taxon>Pseudomonadati</taxon>
        <taxon>Pseudomonadota</taxon>
        <taxon>Alphaproteobacteria</taxon>
        <taxon>Hyphomicrobiales</taxon>
        <taxon>Rhizobiaceae</taxon>
        <taxon>Liberibacter</taxon>
    </lineage>
</organism>
<dbReference type="SUPFAM" id="SSF68923">
    <property type="entry name" value="PEP carboxykinase N-terminal domain"/>
    <property type="match status" value="1"/>
</dbReference>
<dbReference type="InterPro" id="IPR013035">
    <property type="entry name" value="PEP_carboxykinase_C"/>
</dbReference>
<name>U6B4E3_9HYPH</name>
<dbReference type="PROSITE" id="PS00532">
    <property type="entry name" value="PEPCK_ATP"/>
    <property type="match status" value="1"/>
</dbReference>
<dbReference type="PIRSF" id="PIRSF006294">
    <property type="entry name" value="PEP_crbxkin"/>
    <property type="match status" value="1"/>
</dbReference>
<keyword evidence="10" id="KW-0479">Metal-binding</keyword>
<feature type="binding site" evidence="10">
    <location>
        <position position="197"/>
    </location>
    <ligand>
        <name>Mn(2+)</name>
        <dbReference type="ChEBI" id="CHEBI:29035"/>
    </ligand>
</feature>
<keyword evidence="11" id="KW-0808">Transferase</keyword>
<gene>
    <name evidence="10 11" type="primary">pckA</name>
    <name evidence="11" type="ORF">lam_129</name>
</gene>
<accession>U6B4E3</accession>
<feature type="binding site" evidence="10">
    <location>
        <position position="57"/>
    </location>
    <ligand>
        <name>substrate</name>
    </ligand>
</feature>
<comment type="cofactor">
    <cofactor evidence="10">
        <name>Mn(2+)</name>
        <dbReference type="ChEBI" id="CHEBI:29035"/>
    </cofactor>
    <text evidence="10">Binds 1 Mn(2+) ion per subunit.</text>
</comment>
<keyword evidence="11" id="KW-0418">Kinase</keyword>
<keyword evidence="11" id="KW-0670">Pyruvate</keyword>
<evidence type="ECO:0000256" key="4">
    <source>
        <dbReference type="ARBA" id="ARBA00022432"/>
    </source>
</evidence>
<dbReference type="KEGG" id="lar:lam_129"/>
<dbReference type="GO" id="GO:0016301">
    <property type="term" value="F:kinase activity"/>
    <property type="evidence" value="ECO:0007669"/>
    <property type="project" value="UniProtKB-KW"/>
</dbReference>
<evidence type="ECO:0000256" key="5">
    <source>
        <dbReference type="ARBA" id="ARBA00022741"/>
    </source>
</evidence>
<feature type="binding site" evidence="10">
    <location>
        <position position="318"/>
    </location>
    <ligand>
        <name>substrate</name>
    </ligand>
</feature>
<dbReference type="Pfam" id="PF01293">
    <property type="entry name" value="PEPCK_ATP"/>
    <property type="match status" value="1"/>
</dbReference>
<evidence type="ECO:0000256" key="1">
    <source>
        <dbReference type="ARBA" id="ARBA00004742"/>
    </source>
</evidence>
<feature type="binding site" evidence="10">
    <location>
        <position position="216"/>
    </location>
    <ligand>
        <name>Mn(2+)</name>
        <dbReference type="ChEBI" id="CHEBI:29035"/>
    </ligand>
</feature>
<keyword evidence="5 10" id="KW-0547">Nucleotide-binding</keyword>
<dbReference type="EMBL" id="CP006604">
    <property type="protein sequence ID" value="AHA27503.1"/>
    <property type="molecule type" value="Genomic_DNA"/>
</dbReference>
<sequence length="526" mass="58764">MTLHGGFMGVFDLGTASCIHYNMPISKLYEESIRREENTIITCHGALRALTGQHTGRSPLDKFIVRDDATEKNVFWNNNANISPANFSVLKKDMLDYIRGKELFLQDLEACPYTKNSLDVRVVTQYAWHSLFIRNLLKSKKYDSSTSADTSLKVVVLPDFHANPDRHGCRSTTIIAIDFSSRLILIGGTSYAGEIKKSIFTYLNYSFPEYGIMPMHCSANIGDEGDVALFFGLSGTGKTTLSASPKRSLIGDDEHAWSDEGVFNFEDGCYAKAINLSKEMEPDIFSASCRFGTILENVIIDDNGIPDFNDSSMTENTRAAYPLEFISNHSRTAIGHFPRHVIMLTADAFGVLPPIARLTTEQSVYYFLSGYTAKLAGTEKGVLEPEATFSACFGAPFMPRDPLQYGNILKDYIKKYKANCWLINTGWTSGPYGIGNRVPICVTRILLDAIFNDSIKNYPYRLDDNFGFSVPLEVKGVDKKYLNPRQSWSDGCSYDLNMKKLLSMFARNFAKFETNSDSSIVVGFRG</sequence>
<feature type="binding site" evidence="10">
    <location>
        <begin position="232"/>
        <end position="240"/>
    </location>
    <ligand>
        <name>ATP</name>
        <dbReference type="ChEBI" id="CHEBI:30616"/>
    </ligand>
</feature>
<dbReference type="GO" id="GO:0006094">
    <property type="term" value="P:gluconeogenesis"/>
    <property type="evidence" value="ECO:0007669"/>
    <property type="project" value="UniProtKB-UniRule"/>
</dbReference>
<dbReference type="PANTHER" id="PTHR30031:SF0">
    <property type="entry name" value="PHOSPHOENOLPYRUVATE CARBOXYKINASE (ATP)"/>
    <property type="match status" value="1"/>
</dbReference>
<dbReference type="PATRIC" id="fig|1261131.3.peg.117"/>
<evidence type="ECO:0000313" key="12">
    <source>
        <dbReference type="Proteomes" id="UP000017862"/>
    </source>
</evidence>
<evidence type="ECO:0000256" key="2">
    <source>
        <dbReference type="ARBA" id="ARBA00006052"/>
    </source>
</evidence>
<dbReference type="InterPro" id="IPR015994">
    <property type="entry name" value="PEPCK_ATP_CS"/>
</dbReference>
<dbReference type="STRING" id="1261131.lam_129"/>
<keyword evidence="10" id="KW-0963">Cytoplasm</keyword>
<protein>
    <recommendedName>
        <fullName evidence="3 10">Phosphoenolpyruvate carboxykinase (ATP)</fullName>
        <shortName evidence="10">PCK</shortName>
        <shortName evidence="10">PEP carboxykinase</shortName>
        <shortName evidence="10">PEPCK</shortName>
        <ecNumber evidence="3 10">4.1.1.49</ecNumber>
    </recommendedName>
</protein>
<dbReference type="GO" id="GO:0005829">
    <property type="term" value="C:cytosol"/>
    <property type="evidence" value="ECO:0007669"/>
    <property type="project" value="TreeGrafter"/>
</dbReference>
<dbReference type="GO" id="GO:0046872">
    <property type="term" value="F:metal ion binding"/>
    <property type="evidence" value="ECO:0007669"/>
    <property type="project" value="UniProtKB-KW"/>
</dbReference>
<dbReference type="HAMAP" id="MF_00453">
    <property type="entry name" value="PEPCK_ATP"/>
    <property type="match status" value="1"/>
</dbReference>
<feature type="binding site" evidence="10">
    <location>
        <position position="253"/>
    </location>
    <ligand>
        <name>Mn(2+)</name>
        <dbReference type="ChEBI" id="CHEBI:29035"/>
    </ligand>
</feature>
<comment type="catalytic activity">
    <reaction evidence="9 10">
        <text>oxaloacetate + ATP = phosphoenolpyruvate + ADP + CO2</text>
        <dbReference type="Rhea" id="RHEA:18617"/>
        <dbReference type="ChEBI" id="CHEBI:16452"/>
        <dbReference type="ChEBI" id="CHEBI:16526"/>
        <dbReference type="ChEBI" id="CHEBI:30616"/>
        <dbReference type="ChEBI" id="CHEBI:58702"/>
        <dbReference type="ChEBI" id="CHEBI:456216"/>
        <dbReference type="EC" id="4.1.1.49"/>
    </reaction>
</comment>
<reference evidence="11 12" key="1">
    <citation type="journal article" date="2014" name="Mol. Plant Microbe Interact.">
        <title>The complete genome sequence of Candidatus Liberibacter americanus, associated with citrus Huanglongbing.</title>
        <authorList>
            <person name="Wulff N.A."/>
            <person name="Zhang S."/>
            <person name="Setubal J.C."/>
            <person name="Almeida N.F."/>
            <person name="Martins E.C."/>
            <person name="Harakava R."/>
            <person name="Kumar D."/>
            <person name="Rangel L.T."/>
            <person name="Foissac X."/>
            <person name="Bove J."/>
            <person name="Gabriel D.W."/>
        </authorList>
    </citation>
    <scope>NUCLEOTIDE SEQUENCE [LARGE SCALE GENOMIC DNA]</scope>
    <source>
        <strain evidence="11 12">Sao Paulo</strain>
    </source>
</reference>
<comment type="function">
    <text evidence="10">Involved in the gluconeogenesis. Catalyzes the conversion of oxaloacetate (OAA) to phosphoenolpyruvate (PEP) through direct phosphoryl transfer between the nucleoside triphosphate and OAA.</text>
</comment>
<dbReference type="InterPro" id="IPR008210">
    <property type="entry name" value="PEP_carboxykinase_N"/>
</dbReference>
<proteinExistence type="inferred from homology"/>
<evidence type="ECO:0000256" key="9">
    <source>
        <dbReference type="ARBA" id="ARBA00047371"/>
    </source>
</evidence>